<organism evidence="1 2">
    <name type="scientific">Campylobacter concisus</name>
    <dbReference type="NCBI Taxonomy" id="199"/>
    <lineage>
        <taxon>Bacteria</taxon>
        <taxon>Pseudomonadati</taxon>
        <taxon>Campylobacterota</taxon>
        <taxon>Epsilonproteobacteria</taxon>
        <taxon>Campylobacterales</taxon>
        <taxon>Campylobacteraceae</taxon>
        <taxon>Campylobacter</taxon>
    </lineage>
</organism>
<dbReference type="EMBL" id="NDYO01000004">
    <property type="protein sequence ID" value="OUT11845.1"/>
    <property type="molecule type" value="Genomic_DNA"/>
</dbReference>
<dbReference type="Gene3D" id="3.90.1720.10">
    <property type="entry name" value="endopeptidase domain like (from Nostoc punctiforme)"/>
    <property type="match status" value="1"/>
</dbReference>
<proteinExistence type="predicted"/>
<evidence type="ECO:0000313" key="2">
    <source>
        <dbReference type="Proteomes" id="UP000195967"/>
    </source>
</evidence>
<gene>
    <name evidence="1" type="ORF">B9N62_02705</name>
</gene>
<reference evidence="1 2" key="1">
    <citation type="submission" date="2017-04" db="EMBL/GenBank/DDBJ databases">
        <title>Complete genome of Campylobacter concisus ATCC 33237T and draft genomes for an additional eight well characterized C. concisus strains.</title>
        <authorList>
            <person name="Cornelius A.J."/>
            <person name="Miller W.G."/>
            <person name="Lastovica A.J."/>
            <person name="On S.L."/>
            <person name="French N.P."/>
            <person name="Vandenberg O."/>
            <person name="Biggs P.J."/>
        </authorList>
    </citation>
    <scope>NUCLEOTIDE SEQUENCE [LARGE SCALE GENOMIC DNA]</scope>
    <source>
        <strain evidence="1 2">Lasto28.99</strain>
    </source>
</reference>
<name>A0A1Y5N1I1_9BACT</name>
<evidence type="ECO:0000313" key="1">
    <source>
        <dbReference type="EMBL" id="OUT11845.1"/>
    </source>
</evidence>
<accession>A0A1Y5N1I1</accession>
<dbReference type="Proteomes" id="UP000195967">
    <property type="component" value="Unassembled WGS sequence"/>
</dbReference>
<comment type="caution">
    <text evidence="1">The sequence shown here is derived from an EMBL/GenBank/DDBJ whole genome shotgun (WGS) entry which is preliminary data.</text>
</comment>
<sequence length="120" mass="14059">MTIRDLIGAPFEEMDCFALVRKCYEIERGVIIPPARAPHDRAKLVFSEFLDEISKNWHRVEKRKGVCVALRYDINHPKIVTHFGYLIDEEHILHTTSQTGAIVERLANYEKLIEGYYDRK</sequence>
<dbReference type="RefSeq" id="WP_021087189.1">
    <property type="nucleotide sequence ID" value="NZ_CABMKR010000004.1"/>
</dbReference>
<protein>
    <submittedName>
        <fullName evidence="1">Uncharacterized protein</fullName>
    </submittedName>
</protein>
<dbReference type="AlphaFoldDB" id="A0A1Y5N1I1"/>